<evidence type="ECO:0000313" key="3">
    <source>
        <dbReference type="Proteomes" id="UP000008810"/>
    </source>
</evidence>
<dbReference type="EnsemblPlants" id="KQJ85718">
    <property type="protein sequence ID" value="KQJ85718"/>
    <property type="gene ID" value="BRADI_4g01235v3"/>
</dbReference>
<name>A0A0Q3EDE1_BRADI</name>
<reference evidence="2" key="3">
    <citation type="submission" date="2018-08" db="UniProtKB">
        <authorList>
            <consortium name="EnsemblPlants"/>
        </authorList>
    </citation>
    <scope>IDENTIFICATION</scope>
    <source>
        <strain evidence="2">cv. Bd21</strain>
    </source>
</reference>
<dbReference type="Gramene" id="KQJ85718">
    <property type="protein sequence ID" value="KQJ85718"/>
    <property type="gene ID" value="BRADI_4g01235v3"/>
</dbReference>
<evidence type="ECO:0000313" key="1">
    <source>
        <dbReference type="EMBL" id="KQJ85718.2"/>
    </source>
</evidence>
<proteinExistence type="predicted"/>
<feature type="non-terminal residue" evidence="1">
    <location>
        <position position="1"/>
    </location>
</feature>
<protein>
    <submittedName>
        <fullName evidence="1 2">Uncharacterized protein</fullName>
    </submittedName>
</protein>
<evidence type="ECO:0000313" key="2">
    <source>
        <dbReference type="EnsemblPlants" id="KQJ85718"/>
    </source>
</evidence>
<reference evidence="1 2" key="1">
    <citation type="journal article" date="2010" name="Nature">
        <title>Genome sequencing and analysis of the model grass Brachypodium distachyon.</title>
        <authorList>
            <consortium name="International Brachypodium Initiative"/>
        </authorList>
    </citation>
    <scope>NUCLEOTIDE SEQUENCE [LARGE SCALE GENOMIC DNA]</scope>
    <source>
        <strain evidence="1 2">Bd21</strain>
    </source>
</reference>
<sequence length="90" mass="10103">AAAKELPRPWPRIWGSVRAESLPRRGGAGARVEPCRCSILRPLAALPKNLIHEPCALGLGWGKKKLLWMHGHWKTIFFRALCYMIAESDS</sequence>
<dbReference type="AlphaFoldDB" id="A0A0Q3EDE1"/>
<keyword evidence="3" id="KW-1185">Reference proteome</keyword>
<accession>A0A0Q3EDE1</accession>
<gene>
    <name evidence="1" type="ORF">BRADI_4g01235v3</name>
</gene>
<dbReference type="EMBL" id="CM000883">
    <property type="protein sequence ID" value="KQJ85718.2"/>
    <property type="molecule type" value="Genomic_DNA"/>
</dbReference>
<dbReference type="Proteomes" id="UP000008810">
    <property type="component" value="Chromosome 4"/>
</dbReference>
<organism evidence="1">
    <name type="scientific">Brachypodium distachyon</name>
    <name type="common">Purple false brome</name>
    <name type="synonym">Trachynia distachya</name>
    <dbReference type="NCBI Taxonomy" id="15368"/>
    <lineage>
        <taxon>Eukaryota</taxon>
        <taxon>Viridiplantae</taxon>
        <taxon>Streptophyta</taxon>
        <taxon>Embryophyta</taxon>
        <taxon>Tracheophyta</taxon>
        <taxon>Spermatophyta</taxon>
        <taxon>Magnoliopsida</taxon>
        <taxon>Liliopsida</taxon>
        <taxon>Poales</taxon>
        <taxon>Poaceae</taxon>
        <taxon>BOP clade</taxon>
        <taxon>Pooideae</taxon>
        <taxon>Stipodae</taxon>
        <taxon>Brachypodieae</taxon>
        <taxon>Brachypodium</taxon>
    </lineage>
</organism>
<reference evidence="1" key="2">
    <citation type="submission" date="2017-06" db="EMBL/GenBank/DDBJ databases">
        <title>WGS assembly of Brachypodium distachyon.</title>
        <authorList>
            <consortium name="The International Brachypodium Initiative"/>
            <person name="Lucas S."/>
            <person name="Harmon-Smith M."/>
            <person name="Lail K."/>
            <person name="Tice H."/>
            <person name="Grimwood J."/>
            <person name="Bruce D."/>
            <person name="Barry K."/>
            <person name="Shu S."/>
            <person name="Lindquist E."/>
            <person name="Wang M."/>
            <person name="Pitluck S."/>
            <person name="Vogel J.P."/>
            <person name="Garvin D.F."/>
            <person name="Mockler T.C."/>
            <person name="Schmutz J."/>
            <person name="Rokhsar D."/>
            <person name="Bevan M.W."/>
        </authorList>
    </citation>
    <scope>NUCLEOTIDE SEQUENCE</scope>
    <source>
        <strain evidence="1">Bd21</strain>
    </source>
</reference>
<dbReference type="InParanoid" id="A0A0Q3EDE1"/>